<dbReference type="InterPro" id="IPR051908">
    <property type="entry name" value="Ribosomal_N-acetyltransferase"/>
</dbReference>
<dbReference type="RefSeq" id="WP_318105623.1">
    <property type="nucleotide sequence ID" value="NZ_CP137573.1"/>
</dbReference>
<dbReference type="CDD" id="cd04301">
    <property type="entry name" value="NAT_SF"/>
    <property type="match status" value="1"/>
</dbReference>
<proteinExistence type="predicted"/>
<sequence length="197" mass="21773">MDDESSAEELVVPRLAAASPAGEEFVLRRWEMTDLPLVQEASTDPYIPLTTSVPPMYSRAEGEAFVRRQWTRAETGTGYPFVVERRSDARPLGGIGLWLRDLPDGRATIGYWISPRCRGAGAAGTALNAVAAWALGELRIPRLQLFIEPWNTASCRTAERAGFTREGLLRSWQEIGGQRRDMVLYGRVEPAPLVASV</sequence>
<keyword evidence="3" id="KW-1185">Reference proteome</keyword>
<evidence type="ECO:0000313" key="2">
    <source>
        <dbReference type="EMBL" id="WOX23616.1"/>
    </source>
</evidence>
<dbReference type="Gene3D" id="3.40.630.30">
    <property type="match status" value="1"/>
</dbReference>
<dbReference type="Proteomes" id="UP001301731">
    <property type="component" value="Chromosome"/>
</dbReference>
<gene>
    <name evidence="2" type="ORF">R2D22_20410</name>
</gene>
<protein>
    <submittedName>
        <fullName evidence="2">GNAT family N-acetyltransferase</fullName>
    </submittedName>
</protein>
<organism evidence="2 3">
    <name type="scientific">Streptomyces solicathayae</name>
    <dbReference type="NCBI Taxonomy" id="3081768"/>
    <lineage>
        <taxon>Bacteria</taxon>
        <taxon>Bacillati</taxon>
        <taxon>Actinomycetota</taxon>
        <taxon>Actinomycetes</taxon>
        <taxon>Kitasatosporales</taxon>
        <taxon>Streptomycetaceae</taxon>
        <taxon>Streptomyces</taxon>
    </lineage>
</organism>
<feature type="domain" description="N-acetyltransferase" evidence="1">
    <location>
        <begin position="25"/>
        <end position="187"/>
    </location>
</feature>
<dbReference type="PANTHER" id="PTHR43441:SF10">
    <property type="entry name" value="ACETYLTRANSFERASE"/>
    <property type="match status" value="1"/>
</dbReference>
<accession>A0ABZ0LWP1</accession>
<name>A0ABZ0LWP1_9ACTN</name>
<dbReference type="InterPro" id="IPR000182">
    <property type="entry name" value="GNAT_dom"/>
</dbReference>
<dbReference type="PANTHER" id="PTHR43441">
    <property type="entry name" value="RIBOSOMAL-PROTEIN-SERINE ACETYLTRANSFERASE"/>
    <property type="match status" value="1"/>
</dbReference>
<dbReference type="PROSITE" id="PS51186">
    <property type="entry name" value="GNAT"/>
    <property type="match status" value="1"/>
</dbReference>
<dbReference type="SUPFAM" id="SSF55729">
    <property type="entry name" value="Acyl-CoA N-acyltransferases (Nat)"/>
    <property type="match status" value="1"/>
</dbReference>
<dbReference type="InterPro" id="IPR016181">
    <property type="entry name" value="Acyl_CoA_acyltransferase"/>
</dbReference>
<dbReference type="Pfam" id="PF13302">
    <property type="entry name" value="Acetyltransf_3"/>
    <property type="match status" value="1"/>
</dbReference>
<reference evidence="2 3" key="1">
    <citation type="submission" date="2023-10" db="EMBL/GenBank/DDBJ databases">
        <title>The genome sequence of Streptomyces sp. HUAS YS2.</title>
        <authorList>
            <person name="Mo P."/>
        </authorList>
    </citation>
    <scope>NUCLEOTIDE SEQUENCE [LARGE SCALE GENOMIC DNA]</scope>
    <source>
        <strain evidence="2 3">HUAS YS2</strain>
    </source>
</reference>
<dbReference type="EMBL" id="CP137573">
    <property type="protein sequence ID" value="WOX23616.1"/>
    <property type="molecule type" value="Genomic_DNA"/>
</dbReference>
<evidence type="ECO:0000259" key="1">
    <source>
        <dbReference type="PROSITE" id="PS51186"/>
    </source>
</evidence>
<evidence type="ECO:0000313" key="3">
    <source>
        <dbReference type="Proteomes" id="UP001301731"/>
    </source>
</evidence>